<keyword evidence="1" id="KW-0812">Transmembrane</keyword>
<name>A0A410NVZ5_BREDI</name>
<feature type="transmembrane region" description="Helical" evidence="1">
    <location>
        <begin position="79"/>
        <end position="99"/>
    </location>
</feature>
<gene>
    <name evidence="2" type="ORF">EQG53_06545</name>
    <name evidence="3" type="ORF">I6H83_15890</name>
</gene>
<feature type="transmembrane region" description="Helical" evidence="1">
    <location>
        <begin position="106"/>
        <end position="127"/>
    </location>
</feature>
<dbReference type="AlphaFoldDB" id="A0A410NVZ5"/>
<dbReference type="Proteomes" id="UP000287388">
    <property type="component" value="Chromosome"/>
</dbReference>
<reference evidence="3 5" key="2">
    <citation type="submission" date="2020-12" db="EMBL/GenBank/DDBJ databases">
        <title>FDA dAtabase for Regulatory Grade micrObial Sequences (FDA-ARGOS): Supporting development and validation of Infectious Disease Dx tests.</title>
        <authorList>
            <person name="Kerrigan L."/>
            <person name="Long C."/>
            <person name="Tallon L."/>
            <person name="Sadzewicz L."/>
            <person name="Zhao X."/>
            <person name="Boylan J."/>
            <person name="Ott S."/>
            <person name="Bowen H."/>
            <person name="Vavikolanu K."/>
            <person name="Mehta A."/>
            <person name="Aluvathingal J."/>
            <person name="Nadendla S."/>
            <person name="Yan Y."/>
            <person name="Sichtig H."/>
        </authorList>
    </citation>
    <scope>NUCLEOTIDE SEQUENCE [LARGE SCALE GENOMIC DNA]</scope>
    <source>
        <strain evidence="3 5">FDAARGOS_1026</strain>
    </source>
</reference>
<evidence type="ECO:0000313" key="3">
    <source>
        <dbReference type="EMBL" id="QQB88587.1"/>
    </source>
</evidence>
<evidence type="ECO:0000313" key="4">
    <source>
        <dbReference type="Proteomes" id="UP000287388"/>
    </source>
</evidence>
<keyword evidence="5" id="KW-1185">Reference proteome</keyword>
<keyword evidence="1" id="KW-0472">Membrane</keyword>
<evidence type="ECO:0000313" key="2">
    <source>
        <dbReference type="EMBL" id="QAT14046.1"/>
    </source>
</evidence>
<keyword evidence="1" id="KW-1133">Transmembrane helix</keyword>
<evidence type="ECO:0000313" key="5">
    <source>
        <dbReference type="Proteomes" id="UP000596117"/>
    </source>
</evidence>
<accession>A0A410NVZ5</accession>
<dbReference type="EMBL" id="CP066026">
    <property type="protein sequence ID" value="QQB88587.1"/>
    <property type="molecule type" value="Genomic_DNA"/>
</dbReference>
<sequence>MAAPSFACHGYALEAFEMLRKLERRAGPFAVVAMIGIVAAGTYAQFALPYYRGGAEPAGCYFYDALFIGVRCAPDMPGMFAGGLTISWYLTWGVYWLALSAEMPPFLGVPVLGLWGLVIRSGARWIWSKRSQPALHP</sequence>
<feature type="transmembrane region" description="Helical" evidence="1">
    <location>
        <begin position="26"/>
        <end position="46"/>
    </location>
</feature>
<protein>
    <submittedName>
        <fullName evidence="2">Uncharacterized protein</fullName>
    </submittedName>
</protein>
<dbReference type="Proteomes" id="UP000596117">
    <property type="component" value="Chromosome"/>
</dbReference>
<evidence type="ECO:0000256" key="1">
    <source>
        <dbReference type="SAM" id="Phobius"/>
    </source>
</evidence>
<reference evidence="2 4" key="1">
    <citation type="submission" date="2019-01" db="EMBL/GenBank/DDBJ databases">
        <title>Brevundimonas diminuta Genome sequencing and assembly.</title>
        <authorList>
            <person name="Chen H."/>
        </authorList>
    </citation>
    <scope>NUCLEOTIDE SEQUENCE [LARGE SCALE GENOMIC DNA]</scope>
    <source>
        <strain evidence="2">ATCC</strain>
        <strain evidence="4">ATCC(B) 19146</strain>
    </source>
</reference>
<organism evidence="2 4">
    <name type="scientific">Brevundimonas diminuta</name>
    <name type="common">Pseudomonas diminuta</name>
    <dbReference type="NCBI Taxonomy" id="293"/>
    <lineage>
        <taxon>Bacteria</taxon>
        <taxon>Pseudomonadati</taxon>
        <taxon>Pseudomonadota</taxon>
        <taxon>Alphaproteobacteria</taxon>
        <taxon>Caulobacterales</taxon>
        <taxon>Caulobacteraceae</taxon>
        <taxon>Brevundimonas</taxon>
    </lineage>
</organism>
<dbReference type="EMBL" id="CP035093">
    <property type="protein sequence ID" value="QAT14046.1"/>
    <property type="molecule type" value="Genomic_DNA"/>
</dbReference>
<dbReference type="KEGG" id="bdm:EQG53_06545"/>
<dbReference type="RefSeq" id="WP_128719488.1">
    <property type="nucleotide sequence ID" value="NZ_BJNC01000016.1"/>
</dbReference>
<proteinExistence type="predicted"/>